<dbReference type="InterPro" id="IPR058634">
    <property type="entry name" value="AaeA-lik-b-barrel"/>
</dbReference>
<comment type="subcellular location">
    <subcellularLocation>
        <location evidence="1">Membrane</location>
        <topology evidence="1">Single-pass membrane protein</topology>
    </subcellularLocation>
</comment>
<feature type="domain" description="p-hydroxybenzoic acid efflux pump subunit AaeA-like beta-barrel" evidence="9">
    <location>
        <begin position="249"/>
        <end position="338"/>
    </location>
</feature>
<dbReference type="GO" id="GO:0016020">
    <property type="term" value="C:membrane"/>
    <property type="evidence" value="ECO:0007669"/>
    <property type="project" value="UniProtKB-SubCell"/>
</dbReference>
<evidence type="ECO:0000259" key="8">
    <source>
        <dbReference type="Pfam" id="PF25917"/>
    </source>
</evidence>
<dbReference type="Gene3D" id="2.40.30.170">
    <property type="match status" value="1"/>
</dbReference>
<organism evidence="10 11">
    <name type="scientific">Sinobacterium caligoides</name>
    <dbReference type="NCBI Taxonomy" id="933926"/>
    <lineage>
        <taxon>Bacteria</taxon>
        <taxon>Pseudomonadati</taxon>
        <taxon>Pseudomonadota</taxon>
        <taxon>Gammaproteobacteria</taxon>
        <taxon>Cellvibrionales</taxon>
        <taxon>Spongiibacteraceae</taxon>
        <taxon>Sinobacterium</taxon>
    </lineage>
</organism>
<evidence type="ECO:0000256" key="2">
    <source>
        <dbReference type="ARBA" id="ARBA00009477"/>
    </source>
</evidence>
<dbReference type="Pfam" id="PF25963">
    <property type="entry name" value="Beta-barrel_AAEA"/>
    <property type="match status" value="1"/>
</dbReference>
<evidence type="ECO:0000259" key="9">
    <source>
        <dbReference type="Pfam" id="PF25963"/>
    </source>
</evidence>
<name>A0A3N2DZ40_9GAMM</name>
<dbReference type="InterPro" id="IPR050739">
    <property type="entry name" value="MFP"/>
</dbReference>
<evidence type="ECO:0000256" key="7">
    <source>
        <dbReference type="SAM" id="Phobius"/>
    </source>
</evidence>
<keyword evidence="3 7" id="KW-0812">Transmembrane</keyword>
<dbReference type="Pfam" id="PF25917">
    <property type="entry name" value="BSH_RND"/>
    <property type="match status" value="1"/>
</dbReference>
<evidence type="ECO:0000256" key="3">
    <source>
        <dbReference type="ARBA" id="ARBA00022692"/>
    </source>
</evidence>
<dbReference type="EMBL" id="RKHR01000003">
    <property type="protein sequence ID" value="ROS05108.1"/>
    <property type="molecule type" value="Genomic_DNA"/>
</dbReference>
<keyword evidence="11" id="KW-1185">Reference proteome</keyword>
<reference evidence="10 11" key="1">
    <citation type="submission" date="2018-11" db="EMBL/GenBank/DDBJ databases">
        <title>Genomic Encyclopedia of Type Strains, Phase IV (KMG-IV): sequencing the most valuable type-strain genomes for metagenomic binning, comparative biology and taxonomic classification.</title>
        <authorList>
            <person name="Goeker M."/>
        </authorList>
    </citation>
    <scope>NUCLEOTIDE SEQUENCE [LARGE SCALE GENOMIC DNA]</scope>
    <source>
        <strain evidence="10 11">DSM 100316</strain>
    </source>
</reference>
<feature type="domain" description="Multidrug resistance protein MdtA-like barrel-sandwich hybrid" evidence="8">
    <location>
        <begin position="54"/>
        <end position="240"/>
    </location>
</feature>
<comment type="caution">
    <text evidence="10">The sequence shown here is derived from an EMBL/GenBank/DDBJ whole genome shotgun (WGS) entry which is preliminary data.</text>
</comment>
<gene>
    <name evidence="10" type="ORF">EDC56_0633</name>
</gene>
<dbReference type="Gene3D" id="2.40.50.100">
    <property type="match status" value="1"/>
</dbReference>
<evidence type="ECO:0000256" key="1">
    <source>
        <dbReference type="ARBA" id="ARBA00004167"/>
    </source>
</evidence>
<accession>A0A3N2DZ40</accession>
<dbReference type="Proteomes" id="UP000275394">
    <property type="component" value="Unassembled WGS sequence"/>
</dbReference>
<keyword evidence="5 7" id="KW-0472">Membrane</keyword>
<dbReference type="PANTHER" id="PTHR30386:SF26">
    <property type="entry name" value="TRANSPORT PROTEIN COMB"/>
    <property type="match status" value="1"/>
</dbReference>
<dbReference type="SUPFAM" id="SSF111369">
    <property type="entry name" value="HlyD-like secretion proteins"/>
    <property type="match status" value="2"/>
</dbReference>
<proteinExistence type="inferred from homology"/>
<feature type="coiled-coil region" evidence="6">
    <location>
        <begin position="94"/>
        <end position="121"/>
    </location>
</feature>
<evidence type="ECO:0000313" key="10">
    <source>
        <dbReference type="EMBL" id="ROS05108.1"/>
    </source>
</evidence>
<protein>
    <submittedName>
        <fullName evidence="10">Multidrug resistance efflux pump</fullName>
    </submittedName>
</protein>
<dbReference type="InterPro" id="IPR058625">
    <property type="entry name" value="MdtA-like_BSH"/>
</dbReference>
<evidence type="ECO:0000256" key="5">
    <source>
        <dbReference type="ARBA" id="ARBA00023136"/>
    </source>
</evidence>
<dbReference type="PANTHER" id="PTHR30386">
    <property type="entry name" value="MEMBRANE FUSION SUBUNIT OF EMRAB-TOLC MULTIDRUG EFFLUX PUMP"/>
    <property type="match status" value="1"/>
</dbReference>
<comment type="similarity">
    <text evidence="2">Belongs to the membrane fusion protein (MFP) (TC 8.A.1) family.</text>
</comment>
<keyword evidence="4 7" id="KW-1133">Transmembrane helix</keyword>
<sequence>MGPLNCCIGNKMKDHLYRYAIYTVLLLASGFSLFLISSDNIAPFTTQATFHRGIVNIAPEVSGVITEVSAHNGQIVNAGDTLFSIDKHQYKIRVSEAKAALDQVLEANAALSQELLTAQQTLNQCQLSAKSRHLKQQRIASLYHKHLISQQHYDDANIAAEEASSAVASARANIARITAKLPHDSSDHTNAAMAIAMGRLNNALLDLQHTDITATSNGVVSNLQLQAGSYARAGERSLFLVNNKHCWLAADFNEKGINQLTVGKRVHVAFDALPGDVIEGSIKSIDRAVNDPSSPNNQLAFVTNDNRWIREQQKVRVRIELDNVPSNLISGARASVIVNTNNPLMSIVSDSWIQLVSTLRYVY</sequence>
<dbReference type="AlphaFoldDB" id="A0A3N2DZ40"/>
<evidence type="ECO:0000256" key="4">
    <source>
        <dbReference type="ARBA" id="ARBA00022989"/>
    </source>
</evidence>
<evidence type="ECO:0000313" key="11">
    <source>
        <dbReference type="Proteomes" id="UP000275394"/>
    </source>
</evidence>
<dbReference type="Gene3D" id="1.10.287.470">
    <property type="entry name" value="Helix hairpin bin"/>
    <property type="match status" value="1"/>
</dbReference>
<evidence type="ECO:0000256" key="6">
    <source>
        <dbReference type="SAM" id="Coils"/>
    </source>
</evidence>
<keyword evidence="6" id="KW-0175">Coiled coil</keyword>
<feature type="transmembrane region" description="Helical" evidence="7">
    <location>
        <begin position="19"/>
        <end position="37"/>
    </location>
</feature>